<dbReference type="AlphaFoldDB" id="A0ABD5BY19"/>
<dbReference type="EMBL" id="JANIDP010000014">
    <property type="protein sequence ID" value="MDR6045549.1"/>
    <property type="molecule type" value="Genomic_DNA"/>
</dbReference>
<protein>
    <submittedName>
        <fullName evidence="2">Phage tailspike protein</fullName>
    </submittedName>
</protein>
<dbReference type="Gene3D" id="2.170.14.10">
    <property type="entry name" value="Phage P22 tailspike-like, N-terminal domain"/>
    <property type="match status" value="1"/>
</dbReference>
<dbReference type="Pfam" id="PF09008">
    <property type="entry name" value="Head_binding"/>
    <property type="match status" value="1"/>
</dbReference>
<proteinExistence type="predicted"/>
<dbReference type="Proteomes" id="UP001247581">
    <property type="component" value="Unassembled WGS sequence"/>
</dbReference>
<reference evidence="2 3" key="1">
    <citation type="submission" date="2022-07" db="EMBL/GenBank/DDBJ databases">
        <title>The wastewater resistome of Residential Aged Care Facilities indicates a role of antimicrobial stewardship in reducing resistance.</title>
        <authorList>
            <person name="Sapula S."/>
            <person name="Hart B.J."/>
            <person name="Henrietta V."/>
            <person name="Amsalu A."/>
            <person name="Jon W."/>
            <person name="Siderius N."/>
            <person name="Nguyen L."/>
            <person name="Turnidge J."/>
            <person name="Gerber C."/>
        </authorList>
    </citation>
    <scope>NUCLEOTIDE SEQUENCE [LARGE SCALE GENOMIC DNA]</scope>
    <source>
        <strain evidence="2 3">ECA685</strain>
    </source>
</reference>
<dbReference type="SUPFAM" id="SSF51126">
    <property type="entry name" value="Pectin lyase-like"/>
    <property type="match status" value="1"/>
</dbReference>
<dbReference type="InterPro" id="IPR009093">
    <property type="entry name" value="P22_tailspike_N"/>
</dbReference>
<dbReference type="InterPro" id="IPR011050">
    <property type="entry name" value="Pectin_lyase_fold/virulence"/>
</dbReference>
<evidence type="ECO:0000313" key="2">
    <source>
        <dbReference type="EMBL" id="MDR6045549.1"/>
    </source>
</evidence>
<comment type="caution">
    <text evidence="2">The sequence shown here is derived from an EMBL/GenBank/DDBJ whole genome shotgun (WGS) entry which is preliminary data.</text>
</comment>
<sequence length="644" mass="69002">MTDSINANVVVSMPSQLFTMARSFKAVANGKIYIGKIDTDPVNPENQIQVYVENEDGSHVPVSQPIIINAAGYPVYNGQIAKFVTVQGHSMAVYDAYGAQQFYFPNVLKYDQDQFTSRLADVYGSTLVGGAYFSDIRTYSEKSKKIYCLGRLEPFDGGEGWFYLDDTDTTSDDDDGIILVGASGRRWKRVIEGSYKPEWWGADPTDTVDCHEAFTKCIAAARGKEISLSGKYKFSKPLVIDFNDEASLKITGTGSYNHMANAKTKNLCYLNFDSIPQNSRAITFKGVRGLVLEDFHISHRAGGSSMSVALWLTKIDDFRLTGITVDSDTGPGGQGIRFGESDGTDCAFMGNISHCKVWMHGGGPSFCVQPACTSLLFENCYGIGGCFYFQNCIYCSMNTCASEGSEVSGYGYILHSVEGFTAINCAGEGNKLGVFYLTTGCSQVVLTSPYGAGNGNLTGDIDGALVKLDGTSGANSNILIENPVSHSQVGNVTSDINAVGVNGHTEITNVYSEKLTKGIAGSDSWIQNYLTITGDLSCRDFIPGIPGWTAPGGALIEGKFTRNNKIVSFSVKVSPTNYLSCEHGLSKTTLPSFGGLLYGGAAQVSNTAGTNYGSAMIDTNGVVWMPNITSTSNAIIISGSVLTN</sequence>
<dbReference type="FunFam" id="2.170.14.10:FF:000001">
    <property type="entry name" value="Tail spike protein"/>
    <property type="match status" value="1"/>
</dbReference>
<organism evidence="2 3">
    <name type="scientific">Escherichia coli</name>
    <dbReference type="NCBI Taxonomy" id="562"/>
    <lineage>
        <taxon>Bacteria</taxon>
        <taxon>Pseudomonadati</taxon>
        <taxon>Pseudomonadota</taxon>
        <taxon>Gammaproteobacteria</taxon>
        <taxon>Enterobacterales</taxon>
        <taxon>Enterobacteriaceae</taxon>
        <taxon>Escherichia</taxon>
    </lineage>
</organism>
<evidence type="ECO:0000313" key="3">
    <source>
        <dbReference type="Proteomes" id="UP001247581"/>
    </source>
</evidence>
<dbReference type="RefSeq" id="WP_235637745.1">
    <property type="nucleotide sequence ID" value="NZ_JAKFTI010000004.1"/>
</dbReference>
<dbReference type="InterPro" id="IPR036730">
    <property type="entry name" value="P22_tailspike_N_sf"/>
</dbReference>
<dbReference type="SUPFAM" id="SSF51327">
    <property type="entry name" value="Head-binding domain of phage P22 tailspike protein"/>
    <property type="match status" value="1"/>
</dbReference>
<accession>A0ABD5BY19</accession>
<evidence type="ECO:0000259" key="1">
    <source>
        <dbReference type="Pfam" id="PF09008"/>
    </source>
</evidence>
<feature type="domain" description="Bacteriophage P22 tailspike N-terminal" evidence="1">
    <location>
        <begin position="4"/>
        <end position="114"/>
    </location>
</feature>
<name>A0ABD5BY19_ECOLX</name>
<gene>
    <name evidence="2" type="ORF">NQD80_06955</name>
</gene>